<feature type="domain" description="HTH tetR-type" evidence="3">
    <location>
        <begin position="15"/>
        <end position="75"/>
    </location>
</feature>
<dbReference type="PANTHER" id="PTHR43479">
    <property type="entry name" value="ACREF/ENVCD OPERON REPRESSOR-RELATED"/>
    <property type="match status" value="1"/>
</dbReference>
<keyword evidence="5" id="KW-1185">Reference proteome</keyword>
<evidence type="ECO:0000313" key="5">
    <source>
        <dbReference type="Proteomes" id="UP001596378"/>
    </source>
</evidence>
<dbReference type="PRINTS" id="PR00455">
    <property type="entry name" value="HTHTETR"/>
</dbReference>
<dbReference type="PROSITE" id="PS50977">
    <property type="entry name" value="HTH_TETR_2"/>
    <property type="match status" value="1"/>
</dbReference>
<evidence type="ECO:0000256" key="2">
    <source>
        <dbReference type="PROSITE-ProRule" id="PRU00335"/>
    </source>
</evidence>
<dbReference type="Pfam" id="PF14278">
    <property type="entry name" value="TetR_C_8"/>
    <property type="match status" value="1"/>
</dbReference>
<dbReference type="Proteomes" id="UP001596378">
    <property type="component" value="Unassembled WGS sequence"/>
</dbReference>
<dbReference type="Gene3D" id="1.10.357.10">
    <property type="entry name" value="Tetracycline Repressor, domain 2"/>
    <property type="match status" value="1"/>
</dbReference>
<dbReference type="InterPro" id="IPR009057">
    <property type="entry name" value="Homeodomain-like_sf"/>
</dbReference>
<dbReference type="EMBL" id="JBHTAI010000013">
    <property type="protein sequence ID" value="MFC7151008.1"/>
    <property type="molecule type" value="Genomic_DNA"/>
</dbReference>
<gene>
    <name evidence="4" type="ORF">ACFQMJ_20930</name>
</gene>
<proteinExistence type="predicted"/>
<keyword evidence="1 2" id="KW-0238">DNA-binding</keyword>
<protein>
    <submittedName>
        <fullName evidence="4">TetR/AcrR family transcriptional regulator</fullName>
    </submittedName>
</protein>
<dbReference type="SUPFAM" id="SSF46689">
    <property type="entry name" value="Homeodomain-like"/>
    <property type="match status" value="1"/>
</dbReference>
<evidence type="ECO:0000256" key="1">
    <source>
        <dbReference type="ARBA" id="ARBA00023125"/>
    </source>
</evidence>
<organism evidence="4 5">
    <name type="scientific">Cohnella cellulosilytica</name>
    <dbReference type="NCBI Taxonomy" id="986710"/>
    <lineage>
        <taxon>Bacteria</taxon>
        <taxon>Bacillati</taxon>
        <taxon>Bacillota</taxon>
        <taxon>Bacilli</taxon>
        <taxon>Bacillales</taxon>
        <taxon>Paenibacillaceae</taxon>
        <taxon>Cohnella</taxon>
    </lineage>
</organism>
<dbReference type="InterPro" id="IPR039532">
    <property type="entry name" value="TetR_C_Firmicutes"/>
</dbReference>
<dbReference type="PANTHER" id="PTHR43479:SF23">
    <property type="entry name" value="HTH TETR-TYPE DOMAIN-CONTAINING PROTEIN"/>
    <property type="match status" value="1"/>
</dbReference>
<name>A0ABW2FD55_9BACL</name>
<dbReference type="Pfam" id="PF00440">
    <property type="entry name" value="TetR_N"/>
    <property type="match status" value="1"/>
</dbReference>
<sequence length="206" mass="23817">MPASQDGVQLDRRIRRTQQLIVDAFLSLCAEKDYDSIIIKDITERANVNRSTFYAHYEDKERLLKKITGDRLAELTELANSSLSSGYKPSFDAPDPYFSEMFEHLTAHKTFYAVMLNRIHHSLFSDPMLEVIRESFFSRISSISKDQKLLIPLDLLLDYVSYSVHGMIKKWLAQSMVYSPDHMALQLTRLSYLGVYRAMGIPDRQP</sequence>
<reference evidence="5" key="1">
    <citation type="journal article" date="2019" name="Int. J. Syst. Evol. Microbiol.">
        <title>The Global Catalogue of Microorganisms (GCM) 10K type strain sequencing project: providing services to taxonomists for standard genome sequencing and annotation.</title>
        <authorList>
            <consortium name="The Broad Institute Genomics Platform"/>
            <consortium name="The Broad Institute Genome Sequencing Center for Infectious Disease"/>
            <person name="Wu L."/>
            <person name="Ma J."/>
        </authorList>
    </citation>
    <scope>NUCLEOTIDE SEQUENCE [LARGE SCALE GENOMIC DNA]</scope>
    <source>
        <strain evidence="5">KCTC 12907</strain>
    </source>
</reference>
<evidence type="ECO:0000259" key="3">
    <source>
        <dbReference type="PROSITE" id="PS50977"/>
    </source>
</evidence>
<dbReference type="InterPro" id="IPR050624">
    <property type="entry name" value="HTH-type_Tx_Regulator"/>
</dbReference>
<dbReference type="InterPro" id="IPR001647">
    <property type="entry name" value="HTH_TetR"/>
</dbReference>
<dbReference type="RefSeq" id="WP_378053762.1">
    <property type="nucleotide sequence ID" value="NZ_JBHMDN010000078.1"/>
</dbReference>
<feature type="DNA-binding region" description="H-T-H motif" evidence="2">
    <location>
        <begin position="38"/>
        <end position="57"/>
    </location>
</feature>
<evidence type="ECO:0000313" key="4">
    <source>
        <dbReference type="EMBL" id="MFC7151008.1"/>
    </source>
</evidence>
<accession>A0ABW2FD55</accession>
<comment type="caution">
    <text evidence="4">The sequence shown here is derived from an EMBL/GenBank/DDBJ whole genome shotgun (WGS) entry which is preliminary data.</text>
</comment>